<dbReference type="GO" id="GO:0006281">
    <property type="term" value="P:DNA repair"/>
    <property type="evidence" value="ECO:0007669"/>
    <property type="project" value="TreeGrafter"/>
</dbReference>
<dbReference type="PANTHER" id="PTHR43434:SF22">
    <property type="entry name" value="PHOSPHOGLYCOLATE PHOSPHATASE"/>
    <property type="match status" value="1"/>
</dbReference>
<dbReference type="SFLD" id="SFLDG01129">
    <property type="entry name" value="C1.5:_HAD__Beta-PGM__Phosphata"/>
    <property type="match status" value="1"/>
</dbReference>
<dbReference type="SFLD" id="SFLDS00003">
    <property type="entry name" value="Haloacid_Dehalogenase"/>
    <property type="match status" value="1"/>
</dbReference>
<dbReference type="NCBIfam" id="TIGR01509">
    <property type="entry name" value="HAD-SF-IA-v3"/>
    <property type="match status" value="1"/>
</dbReference>
<protein>
    <submittedName>
        <fullName evidence="1">Haloacid dehalogenase/epoxide hydrolase family signature</fullName>
        <ecNumber evidence="1">3.-.-.-</ecNumber>
    </submittedName>
</protein>
<reference evidence="1" key="2">
    <citation type="submission" date="2020-01" db="EMBL/GenBank/DDBJ databases">
        <authorList>
            <person name="Hornung B."/>
        </authorList>
    </citation>
    <scope>NUCLEOTIDE SEQUENCE</scope>
    <source>
        <strain evidence="1">PacBioINE</strain>
    </source>
</reference>
<dbReference type="Pfam" id="PF00702">
    <property type="entry name" value="Hydrolase"/>
    <property type="match status" value="1"/>
</dbReference>
<keyword evidence="1" id="KW-0378">Hydrolase</keyword>
<dbReference type="EMBL" id="CDGJ01000075">
    <property type="protein sequence ID" value="CEJ07984.1"/>
    <property type="molecule type" value="Genomic_DNA"/>
</dbReference>
<evidence type="ECO:0000313" key="2">
    <source>
        <dbReference type="EMBL" id="CEJ07984.1"/>
    </source>
</evidence>
<dbReference type="Proteomes" id="UP001071230">
    <property type="component" value="Unassembled WGS sequence"/>
</dbReference>
<dbReference type="PRINTS" id="PR00413">
    <property type="entry name" value="HADHALOGNASE"/>
</dbReference>
<dbReference type="PANTHER" id="PTHR43434">
    <property type="entry name" value="PHOSPHOGLYCOLATE PHOSPHATASE"/>
    <property type="match status" value="1"/>
</dbReference>
<name>A0A8S0WMS2_9FIRM</name>
<sequence length="250" mass="26819">MVLLNCGARRVECHGVIFDKDGTLIDSLKIWPELIRHRVEILQRKLNFTPEIGLLIERVMGLKENGLITLRSVIVIGTREQTAAAVNAVLYLYLGLPWDIGLAAILEAFAEADVEMGLAAQALPVAGTLEMLFALRKAGIALAVATNDSLLRTKALLKEAGMDIFISAYACRDEVREGKPAPDLFLLACERLGLEPKECLAVGDSLLDVKMGNAGGAGLTVGVLTGASTVEELNGHADIILKRVSEIHPA</sequence>
<evidence type="ECO:0000313" key="3">
    <source>
        <dbReference type="Proteomes" id="UP001071230"/>
    </source>
</evidence>
<dbReference type="InterPro" id="IPR023214">
    <property type="entry name" value="HAD_sf"/>
</dbReference>
<dbReference type="NCBIfam" id="TIGR01549">
    <property type="entry name" value="HAD-SF-IA-v1"/>
    <property type="match status" value="1"/>
</dbReference>
<accession>A0A8S0WMS2</accession>
<evidence type="ECO:0000313" key="1">
    <source>
        <dbReference type="EMBL" id="CAA7600744.1"/>
    </source>
</evidence>
<dbReference type="InterPro" id="IPR006439">
    <property type="entry name" value="HAD-SF_hydro_IA"/>
</dbReference>
<dbReference type="SUPFAM" id="SSF56784">
    <property type="entry name" value="HAD-like"/>
    <property type="match status" value="1"/>
</dbReference>
<dbReference type="Gene3D" id="1.10.150.240">
    <property type="entry name" value="Putative phosphatase, domain 2"/>
    <property type="match status" value="1"/>
</dbReference>
<dbReference type="AlphaFoldDB" id="A0A8S0WMS2"/>
<gene>
    <name evidence="1" type="ORF">DEACI_1397</name>
    <name evidence="2" type="ORF">DEACI_2459</name>
</gene>
<dbReference type="Gene3D" id="3.40.50.1000">
    <property type="entry name" value="HAD superfamily/HAD-like"/>
    <property type="match status" value="1"/>
</dbReference>
<proteinExistence type="predicted"/>
<dbReference type="GO" id="GO:0008967">
    <property type="term" value="F:phosphoglycolate phosphatase activity"/>
    <property type="evidence" value="ECO:0007669"/>
    <property type="project" value="TreeGrafter"/>
</dbReference>
<dbReference type="InterPro" id="IPR036412">
    <property type="entry name" value="HAD-like_sf"/>
</dbReference>
<reference evidence="2" key="1">
    <citation type="submission" date="2014-11" db="EMBL/GenBank/DDBJ databases">
        <authorList>
            <person name="Hornung B.V."/>
        </authorList>
    </citation>
    <scope>NUCLEOTIDE SEQUENCE</scope>
    <source>
        <strain evidence="2">INE</strain>
    </source>
</reference>
<dbReference type="EC" id="3.-.-.-" evidence="1"/>
<dbReference type="KEGG" id="aacx:DEACI_1397"/>
<dbReference type="InterPro" id="IPR023198">
    <property type="entry name" value="PGP-like_dom2"/>
</dbReference>
<dbReference type="EMBL" id="LR746496">
    <property type="protein sequence ID" value="CAA7600744.1"/>
    <property type="molecule type" value="Genomic_DNA"/>
</dbReference>
<dbReference type="InterPro" id="IPR050155">
    <property type="entry name" value="HAD-like_hydrolase_sf"/>
</dbReference>
<dbReference type="Proteomes" id="UP000836597">
    <property type="component" value="Chromosome"/>
</dbReference>
<organism evidence="1">
    <name type="scientific">Acididesulfobacillus acetoxydans</name>
    <dbReference type="NCBI Taxonomy" id="1561005"/>
    <lineage>
        <taxon>Bacteria</taxon>
        <taxon>Bacillati</taxon>
        <taxon>Bacillota</taxon>
        <taxon>Clostridia</taxon>
        <taxon>Eubacteriales</taxon>
        <taxon>Peptococcaceae</taxon>
        <taxon>Acididesulfobacillus</taxon>
    </lineage>
</organism>
<keyword evidence="3" id="KW-1185">Reference proteome</keyword>